<gene>
    <name evidence="1" type="ORF">GNP94_21445</name>
</gene>
<evidence type="ECO:0000313" key="1">
    <source>
        <dbReference type="EMBL" id="MUG68541.1"/>
    </source>
</evidence>
<sequence>MVRYYGLLGMIIKRLMLICKHMAKREIDYILNMQLIECSQVEKVMEVQLKQVGIMVEVYNRLFTENNTINTNSVVQQNGNLSYTSGTLPV</sequence>
<evidence type="ECO:0008006" key="3">
    <source>
        <dbReference type="Google" id="ProtNLM"/>
    </source>
</evidence>
<name>A0ABW9TBI1_9BACL</name>
<accession>A0ABW9TBI1</accession>
<proteinExistence type="predicted"/>
<evidence type="ECO:0000313" key="2">
    <source>
        <dbReference type="Proteomes" id="UP000435177"/>
    </source>
</evidence>
<organism evidence="1 2">
    <name type="scientific">Paenibacillus campinasensis</name>
    <dbReference type="NCBI Taxonomy" id="66347"/>
    <lineage>
        <taxon>Bacteria</taxon>
        <taxon>Bacillati</taxon>
        <taxon>Bacillota</taxon>
        <taxon>Bacilli</taxon>
        <taxon>Bacillales</taxon>
        <taxon>Paenibacillaceae</taxon>
        <taxon>Paenibacillus</taxon>
    </lineage>
</organism>
<dbReference type="EMBL" id="WOAA01000029">
    <property type="protein sequence ID" value="MUG68541.1"/>
    <property type="molecule type" value="Genomic_DNA"/>
</dbReference>
<keyword evidence="2" id="KW-1185">Reference proteome</keyword>
<dbReference type="Proteomes" id="UP000435177">
    <property type="component" value="Unassembled WGS sequence"/>
</dbReference>
<reference evidence="1 2" key="1">
    <citation type="submission" date="2019-11" db="EMBL/GenBank/DDBJ databases">
        <title>Draft genome sequences of five Paenibacillus species of dairy origin.</title>
        <authorList>
            <person name="Olajide A.M."/>
            <person name="Chen S."/>
            <person name="Lapointe G."/>
        </authorList>
    </citation>
    <scope>NUCLEOTIDE SEQUENCE [LARGE SCALE GENOMIC DNA]</scope>
    <source>
        <strain evidence="1 2">3CS1</strain>
    </source>
</reference>
<comment type="caution">
    <text evidence="1">The sequence shown here is derived from an EMBL/GenBank/DDBJ whole genome shotgun (WGS) entry which is preliminary data.</text>
</comment>
<dbReference type="RefSeq" id="WP_155618965.1">
    <property type="nucleotide sequence ID" value="NZ_WOAA01000029.1"/>
</dbReference>
<protein>
    <recommendedName>
        <fullName evidence="3">Aspartyl-phosphate phosphatase Spo0E family protein</fullName>
    </recommendedName>
</protein>